<keyword evidence="19" id="KW-1185">Reference proteome</keyword>
<keyword evidence="12" id="KW-0460">Magnesium</keyword>
<dbReference type="SUPFAM" id="SSF56059">
    <property type="entry name" value="Glutathione synthetase ATP-binding domain-like"/>
    <property type="match status" value="1"/>
</dbReference>
<evidence type="ECO:0000256" key="11">
    <source>
        <dbReference type="ARBA" id="ARBA00022840"/>
    </source>
</evidence>
<evidence type="ECO:0000256" key="8">
    <source>
        <dbReference type="ARBA" id="ARBA00022723"/>
    </source>
</evidence>
<dbReference type="PANTHER" id="PTHR43030:SF1">
    <property type="entry name" value="PHOSPHOENOLPYRUVATE SYNTHASE"/>
    <property type="match status" value="1"/>
</dbReference>
<feature type="signal peptide" evidence="16">
    <location>
        <begin position="1"/>
        <end position="23"/>
    </location>
</feature>
<name>A0ABS8XZ98_9BURK</name>
<comment type="function">
    <text evidence="2">Catalyzes the phosphorylation of pyruvate to phosphoenolpyruvate.</text>
</comment>
<evidence type="ECO:0000256" key="10">
    <source>
        <dbReference type="ARBA" id="ARBA00022777"/>
    </source>
</evidence>
<comment type="pathway">
    <text evidence="3">Carbohydrate biosynthesis; gluconeogenesis.</text>
</comment>
<comment type="similarity">
    <text evidence="4">Belongs to the PEP-utilizing enzyme family.</text>
</comment>
<feature type="domain" description="Pyruvate phosphate dikinase AMP/ATP-binding" evidence="17">
    <location>
        <begin position="348"/>
        <end position="649"/>
    </location>
</feature>
<evidence type="ECO:0000259" key="17">
    <source>
        <dbReference type="Pfam" id="PF01326"/>
    </source>
</evidence>
<dbReference type="Gene3D" id="3.50.30.10">
    <property type="entry name" value="Phosphohistidine domain"/>
    <property type="match status" value="1"/>
</dbReference>
<dbReference type="Proteomes" id="UP001200741">
    <property type="component" value="Unassembled WGS sequence"/>
</dbReference>
<evidence type="ECO:0000256" key="16">
    <source>
        <dbReference type="SAM" id="SignalP"/>
    </source>
</evidence>
<dbReference type="InterPro" id="IPR013815">
    <property type="entry name" value="ATP_grasp_subdomain_1"/>
</dbReference>
<dbReference type="InterPro" id="IPR006319">
    <property type="entry name" value="PEP_synth"/>
</dbReference>
<keyword evidence="9" id="KW-0547">Nucleotide-binding</keyword>
<evidence type="ECO:0000256" key="15">
    <source>
        <dbReference type="SAM" id="MobiDB-lite"/>
    </source>
</evidence>
<evidence type="ECO:0000256" key="14">
    <source>
        <dbReference type="ARBA" id="ARBA00047700"/>
    </source>
</evidence>
<feature type="chain" id="PRO_5045684836" description="Phosphoenolpyruvate synthase" evidence="16">
    <location>
        <begin position="24"/>
        <end position="654"/>
    </location>
</feature>
<evidence type="ECO:0000256" key="6">
    <source>
        <dbReference type="ARBA" id="ARBA00021623"/>
    </source>
</evidence>
<evidence type="ECO:0000313" key="19">
    <source>
        <dbReference type="Proteomes" id="UP001200741"/>
    </source>
</evidence>
<comment type="caution">
    <text evidence="18">The sequence shown here is derived from an EMBL/GenBank/DDBJ whole genome shotgun (WGS) entry which is preliminary data.</text>
</comment>
<proteinExistence type="inferred from homology"/>
<keyword evidence="11" id="KW-0067">ATP-binding</keyword>
<evidence type="ECO:0000256" key="13">
    <source>
        <dbReference type="ARBA" id="ARBA00033470"/>
    </source>
</evidence>
<evidence type="ECO:0000256" key="3">
    <source>
        <dbReference type="ARBA" id="ARBA00004742"/>
    </source>
</evidence>
<reference evidence="18 19" key="1">
    <citation type="submission" date="2021-12" db="EMBL/GenBank/DDBJ databases">
        <title>Genome seq of P8.</title>
        <authorList>
            <person name="Seo T."/>
        </authorList>
    </citation>
    <scope>NUCLEOTIDE SEQUENCE [LARGE SCALE GENOMIC DNA]</scope>
    <source>
        <strain evidence="18 19">P8</strain>
    </source>
</reference>
<dbReference type="PANTHER" id="PTHR43030">
    <property type="entry name" value="PHOSPHOENOLPYRUVATE SYNTHASE"/>
    <property type="match status" value="1"/>
</dbReference>
<comment type="catalytic activity">
    <reaction evidence="14">
        <text>pyruvate + ATP + H2O = phosphoenolpyruvate + AMP + phosphate + 2 H(+)</text>
        <dbReference type="Rhea" id="RHEA:11364"/>
        <dbReference type="ChEBI" id="CHEBI:15361"/>
        <dbReference type="ChEBI" id="CHEBI:15377"/>
        <dbReference type="ChEBI" id="CHEBI:15378"/>
        <dbReference type="ChEBI" id="CHEBI:30616"/>
        <dbReference type="ChEBI" id="CHEBI:43474"/>
        <dbReference type="ChEBI" id="CHEBI:58702"/>
        <dbReference type="ChEBI" id="CHEBI:456215"/>
        <dbReference type="EC" id="2.7.9.2"/>
    </reaction>
</comment>
<protein>
    <recommendedName>
        <fullName evidence="6">Phosphoenolpyruvate synthase</fullName>
        <ecNumber evidence="5">2.7.9.2</ecNumber>
    </recommendedName>
    <alternativeName>
        <fullName evidence="13">Pyruvate, water dikinase</fullName>
    </alternativeName>
</protein>
<comment type="cofactor">
    <cofactor evidence="1">
        <name>Mg(2+)</name>
        <dbReference type="ChEBI" id="CHEBI:18420"/>
    </cofactor>
</comment>
<evidence type="ECO:0000256" key="5">
    <source>
        <dbReference type="ARBA" id="ARBA00011996"/>
    </source>
</evidence>
<feature type="region of interest" description="Disordered" evidence="15">
    <location>
        <begin position="26"/>
        <end position="50"/>
    </location>
</feature>
<dbReference type="RefSeq" id="WP_233373062.1">
    <property type="nucleotide sequence ID" value="NZ_JAJTWU010000006.1"/>
</dbReference>
<keyword evidence="10" id="KW-0418">Kinase</keyword>
<evidence type="ECO:0000256" key="2">
    <source>
        <dbReference type="ARBA" id="ARBA00002988"/>
    </source>
</evidence>
<dbReference type="InterPro" id="IPR002192">
    <property type="entry name" value="PPDK_AMP/ATP-bd"/>
</dbReference>
<keyword evidence="8" id="KW-0479">Metal-binding</keyword>
<sequence>MRAARVTAAALLGALLAAGPAQAQSDAKPSVLTRARQGMAAPSTAPRPDAAASLAALPDRAAFDRLARDFEPGAQQSQPHVLFVVDRADGNRVHFINTRRFALHADYLAARHLLPADGLPPSTYRSPARRFVLGTLSLHPQGSRWIYEFWQGDRLTAELLHLVQAALDRTVGFTPVAFKANAAQHEATAADAGLPVITQAELIRERPYLAYNTGTAVGRLRVVAALDGTTDIEPTDIVVLTEVPLALSPVAGVILAEPSTALSHVNLLAKGWGIPNVYLRDAQTELRALDGQWVRLQADGQRYRLTPATAAEARPAHRPTARVLKAPDLQRDALMPLASLRERDAGACGGKAARLGSLDALRRAGQLPAGTAPVPDGFCIPFSHYARFAAQPAVRARVDQALAALDQATSRGERRDLLAALRADLQRMPLPDGLAAQWQARWQQQLGKDGVFVRSSSNSEDLANFSGAGLYTTVPNVRQQLADAVLTVWASVWNAEAFEARRTAGLRHADVVMAAFVQRAVDSRTSGVMITRDPFDPSRRGVVYVSAKRGIGIKVVEGRRIAEQALFEQRSGSVERLSQSAESTELRLDANGGLVEQAASSSTVLSDEQVQALARLALAVQRGLGGGDQDIEWAIGGDGRLVLLQARPYVAAGR</sequence>
<dbReference type="Gene3D" id="3.30.470.20">
    <property type="entry name" value="ATP-grasp fold, B domain"/>
    <property type="match status" value="1"/>
</dbReference>
<dbReference type="EC" id="2.7.9.2" evidence="5"/>
<evidence type="ECO:0000256" key="9">
    <source>
        <dbReference type="ARBA" id="ARBA00022741"/>
    </source>
</evidence>
<dbReference type="Gene3D" id="3.30.1490.20">
    <property type="entry name" value="ATP-grasp fold, A domain"/>
    <property type="match status" value="1"/>
</dbReference>
<gene>
    <name evidence="18" type="ORF">LXT13_16565</name>
</gene>
<organism evidence="18 19">
    <name type="scientific">Pelomonas cellulosilytica</name>
    <dbReference type="NCBI Taxonomy" id="2906762"/>
    <lineage>
        <taxon>Bacteria</taxon>
        <taxon>Pseudomonadati</taxon>
        <taxon>Pseudomonadota</taxon>
        <taxon>Betaproteobacteria</taxon>
        <taxon>Burkholderiales</taxon>
        <taxon>Sphaerotilaceae</taxon>
        <taxon>Roseateles</taxon>
    </lineage>
</organism>
<dbReference type="Pfam" id="PF01326">
    <property type="entry name" value="PPDK_N"/>
    <property type="match status" value="1"/>
</dbReference>
<accession>A0ABS8XZ98</accession>
<keyword evidence="16" id="KW-0732">Signal</keyword>
<evidence type="ECO:0000256" key="1">
    <source>
        <dbReference type="ARBA" id="ARBA00001946"/>
    </source>
</evidence>
<evidence type="ECO:0000256" key="12">
    <source>
        <dbReference type="ARBA" id="ARBA00022842"/>
    </source>
</evidence>
<evidence type="ECO:0000256" key="7">
    <source>
        <dbReference type="ARBA" id="ARBA00022679"/>
    </source>
</evidence>
<evidence type="ECO:0000256" key="4">
    <source>
        <dbReference type="ARBA" id="ARBA00007837"/>
    </source>
</evidence>
<evidence type="ECO:0000313" key="18">
    <source>
        <dbReference type="EMBL" id="MCE4556018.1"/>
    </source>
</evidence>
<dbReference type="EMBL" id="JAJTWU010000006">
    <property type="protein sequence ID" value="MCE4556018.1"/>
    <property type="molecule type" value="Genomic_DNA"/>
</dbReference>
<keyword evidence="7" id="KW-0808">Transferase</keyword>